<accession>H8K679</accession>
<dbReference type="EMBL" id="CP003335">
    <property type="protein sequence ID" value="AFC70390.1"/>
    <property type="molecule type" value="Genomic_DNA"/>
</dbReference>
<reference evidence="2" key="1">
    <citation type="submission" date="2012-02" db="EMBL/GenBank/DDBJ databases">
        <title>Complete genome sequence of Candidatus Rickettsia amblyommii strain GAT-30V.</title>
        <authorList>
            <person name="Johnson S.L."/>
            <person name="Munk A.C."/>
            <person name="Han S."/>
            <person name="Bruce D.C."/>
            <person name="Dasch G.A."/>
        </authorList>
    </citation>
    <scope>NUCLEOTIDE SEQUENCE [LARGE SCALE GENOMIC DNA]</scope>
    <source>
        <strain evidence="2">GAT-30V</strain>
        <plasmid evidence="2">pMCE_1</plasmid>
    </source>
</reference>
<dbReference type="Proteomes" id="UP000008005">
    <property type="component" value="Plasmid pMCE_1"/>
</dbReference>
<proteinExistence type="predicted"/>
<geneLocation type="plasmid" evidence="1 2">
    <name>pMCE_1</name>
</geneLocation>
<keyword evidence="1" id="KW-0614">Plasmid</keyword>
<sequence length="168" mass="19151">MDLARDVISNDRHTSSSLTNNKLMSLVNNYIAGIDNYNWDNKELIELKRCDLLESQKSLSDLKQEEQVKENFVQTLFPHYLGRIYQEQGSNIIERWEKVKTANSNIDVQELIAHVQSNPSMLGKLPGIGIGAIFGVSNSRRKSIEQVGNLGKQLLKYEESMARLNEIQ</sequence>
<dbReference type="RefSeq" id="WP_014386935.1">
    <property type="nucleotide sequence ID" value="NC_017020.1"/>
</dbReference>
<dbReference type="KEGG" id="ram:MCE_08315"/>
<organism evidence="1 2">
    <name type="scientific">Rickettsia amblyommatis (strain GAT-30V)</name>
    <name type="common">Rickettsia amblyommii</name>
    <dbReference type="NCBI Taxonomy" id="1105111"/>
    <lineage>
        <taxon>Bacteria</taxon>
        <taxon>Pseudomonadati</taxon>
        <taxon>Pseudomonadota</taxon>
        <taxon>Alphaproteobacteria</taxon>
        <taxon>Rickettsiales</taxon>
        <taxon>Rickettsiaceae</taxon>
        <taxon>Rickettsieae</taxon>
        <taxon>Rickettsia</taxon>
        <taxon>spotted fever group</taxon>
    </lineage>
</organism>
<dbReference type="AlphaFoldDB" id="H8K679"/>
<evidence type="ECO:0000313" key="1">
    <source>
        <dbReference type="EMBL" id="AFC70390.1"/>
    </source>
</evidence>
<evidence type="ECO:0000313" key="2">
    <source>
        <dbReference type="Proteomes" id="UP000008005"/>
    </source>
</evidence>
<name>H8K679_RICAG</name>
<gene>
    <name evidence="1" type="ordered locus">MCE_08315</name>
</gene>
<protein>
    <submittedName>
        <fullName evidence="1">Uncharacterized protein</fullName>
    </submittedName>
</protein>
<dbReference type="HOGENOM" id="CLU_1585248_0_0_5"/>